<sequence>MKNFTLCLLLLIGYSVQAQVGIGIPNPDASAVLELASKQKGFLPPRLTTVERDAINQPAQGLTIFNTTKNCLEWYNISGWYNACGDNGVATVTNYDCSTLATGTMTAGDPVSGVSQTITAKVSVPGSYDISAVENGVTFSASGNFTSVGDHQVVLHATGTPIAIGNHNFTLNTSPNSCSFTRTTITGPSIVSQYDCNTASAGTMTEGVAIAGGVTQTITATVTKAGTYNIKATANGVIFSSMGIFSATGTQTVVLTAVGTPTVAGNHNFTLNTSPNNCSFSRTIFPPIATVTGAAGETWMAYNLGATAPATSMTDSAQYGDYYQWGRGTDGHEKRNSANNANLSTTDSPGHSDFIITSSDWRSPANNNLWQGTNGGTNNPCPAGFRLPTIAEWDSEFAQSGIVSNATAFRSVLKLTVSGFRNNTNGRYQDTGTAGYYWSCDTFGIRSGSKSFTGTFGAIMERGRGLSVRCIKD</sequence>
<dbReference type="AlphaFoldDB" id="A0A226GTJ4"/>
<dbReference type="EMBL" id="MUGW01000053">
    <property type="protein sequence ID" value="OXA85307.1"/>
    <property type="molecule type" value="Genomic_DNA"/>
</dbReference>
<organism evidence="2 3">
    <name type="scientific">Flavobacterium hercynium</name>
    <dbReference type="NCBI Taxonomy" id="387094"/>
    <lineage>
        <taxon>Bacteria</taxon>
        <taxon>Pseudomonadati</taxon>
        <taxon>Bacteroidota</taxon>
        <taxon>Flavobacteriia</taxon>
        <taxon>Flavobacteriales</taxon>
        <taxon>Flavobacteriaceae</taxon>
        <taxon>Flavobacterium</taxon>
    </lineage>
</organism>
<dbReference type="OrthoDB" id="1453974at2"/>
<gene>
    <name evidence="2" type="ORF">B0A66_19895</name>
</gene>
<dbReference type="RefSeq" id="WP_089051608.1">
    <property type="nucleotide sequence ID" value="NZ_FXTV01000012.1"/>
</dbReference>
<accession>A0A226GTJ4</accession>
<feature type="signal peptide" evidence="1">
    <location>
        <begin position="1"/>
        <end position="18"/>
    </location>
</feature>
<keyword evidence="1" id="KW-0732">Signal</keyword>
<name>A0A226GTJ4_9FLAO</name>
<keyword evidence="3" id="KW-1185">Reference proteome</keyword>
<evidence type="ECO:0000313" key="3">
    <source>
        <dbReference type="Proteomes" id="UP000198345"/>
    </source>
</evidence>
<evidence type="ECO:0000256" key="1">
    <source>
        <dbReference type="SAM" id="SignalP"/>
    </source>
</evidence>
<comment type="caution">
    <text evidence="2">The sequence shown here is derived from an EMBL/GenBank/DDBJ whole genome shotgun (WGS) entry which is preliminary data.</text>
</comment>
<evidence type="ECO:0000313" key="2">
    <source>
        <dbReference type="EMBL" id="OXA85307.1"/>
    </source>
</evidence>
<feature type="chain" id="PRO_5012172148" evidence="1">
    <location>
        <begin position="19"/>
        <end position="473"/>
    </location>
</feature>
<proteinExistence type="predicted"/>
<reference evidence="2 3" key="1">
    <citation type="submission" date="2016-11" db="EMBL/GenBank/DDBJ databases">
        <title>Whole genomes of Flavobacteriaceae.</title>
        <authorList>
            <person name="Stine C."/>
            <person name="Li C."/>
            <person name="Tadesse D."/>
        </authorList>
    </citation>
    <scope>NUCLEOTIDE SEQUENCE [LARGE SCALE GENOMIC DNA]</scope>
    <source>
        <strain evidence="2 3">DSM 18292</strain>
    </source>
</reference>
<protein>
    <submittedName>
        <fullName evidence="2">Uncharacterized protein</fullName>
    </submittedName>
</protein>
<dbReference type="Proteomes" id="UP000198345">
    <property type="component" value="Unassembled WGS sequence"/>
</dbReference>